<dbReference type="Proteomes" id="UP001219525">
    <property type="component" value="Unassembled WGS sequence"/>
</dbReference>
<feature type="signal peptide" evidence="1">
    <location>
        <begin position="1"/>
        <end position="18"/>
    </location>
</feature>
<dbReference type="EMBL" id="JARJCW010000098">
    <property type="protein sequence ID" value="KAJ7194462.1"/>
    <property type="molecule type" value="Genomic_DNA"/>
</dbReference>
<keyword evidence="3" id="KW-1185">Reference proteome</keyword>
<evidence type="ECO:0000256" key="1">
    <source>
        <dbReference type="SAM" id="SignalP"/>
    </source>
</evidence>
<feature type="chain" id="PRO_5042138947" description="Secreted protein" evidence="1">
    <location>
        <begin position="19"/>
        <end position="72"/>
    </location>
</feature>
<evidence type="ECO:0000313" key="2">
    <source>
        <dbReference type="EMBL" id="KAJ7194462.1"/>
    </source>
</evidence>
<evidence type="ECO:0008006" key="4">
    <source>
        <dbReference type="Google" id="ProtNLM"/>
    </source>
</evidence>
<proteinExistence type="predicted"/>
<gene>
    <name evidence="2" type="ORF">GGX14DRAFT_210146</name>
</gene>
<protein>
    <recommendedName>
        <fullName evidence="4">Secreted protein</fullName>
    </recommendedName>
</protein>
<sequence>MWIMRLFSRSWVPVCTLALESRAVGSELVLHRNCTMHQPGAQVVGHAARTCPSGVQTAKRLRMLPTSNSASS</sequence>
<keyword evidence="1" id="KW-0732">Signal</keyword>
<comment type="caution">
    <text evidence="2">The sequence shown here is derived from an EMBL/GenBank/DDBJ whole genome shotgun (WGS) entry which is preliminary data.</text>
</comment>
<evidence type="ECO:0000313" key="3">
    <source>
        <dbReference type="Proteomes" id="UP001219525"/>
    </source>
</evidence>
<dbReference type="AlphaFoldDB" id="A0AAD6Y1C4"/>
<reference evidence="2" key="1">
    <citation type="submission" date="2023-03" db="EMBL/GenBank/DDBJ databases">
        <title>Massive genome expansion in bonnet fungi (Mycena s.s.) driven by repeated elements and novel gene families across ecological guilds.</title>
        <authorList>
            <consortium name="Lawrence Berkeley National Laboratory"/>
            <person name="Harder C.B."/>
            <person name="Miyauchi S."/>
            <person name="Viragh M."/>
            <person name="Kuo A."/>
            <person name="Thoen E."/>
            <person name="Andreopoulos B."/>
            <person name="Lu D."/>
            <person name="Skrede I."/>
            <person name="Drula E."/>
            <person name="Henrissat B."/>
            <person name="Morin E."/>
            <person name="Kohler A."/>
            <person name="Barry K."/>
            <person name="LaButti K."/>
            <person name="Morin E."/>
            <person name="Salamov A."/>
            <person name="Lipzen A."/>
            <person name="Mereny Z."/>
            <person name="Hegedus B."/>
            <person name="Baldrian P."/>
            <person name="Stursova M."/>
            <person name="Weitz H."/>
            <person name="Taylor A."/>
            <person name="Grigoriev I.V."/>
            <person name="Nagy L.G."/>
            <person name="Martin F."/>
            <person name="Kauserud H."/>
        </authorList>
    </citation>
    <scope>NUCLEOTIDE SEQUENCE</scope>
    <source>
        <strain evidence="2">9144</strain>
    </source>
</reference>
<name>A0AAD6Y1C4_9AGAR</name>
<organism evidence="2 3">
    <name type="scientific">Mycena pura</name>
    <dbReference type="NCBI Taxonomy" id="153505"/>
    <lineage>
        <taxon>Eukaryota</taxon>
        <taxon>Fungi</taxon>
        <taxon>Dikarya</taxon>
        <taxon>Basidiomycota</taxon>
        <taxon>Agaricomycotina</taxon>
        <taxon>Agaricomycetes</taxon>
        <taxon>Agaricomycetidae</taxon>
        <taxon>Agaricales</taxon>
        <taxon>Marasmiineae</taxon>
        <taxon>Mycenaceae</taxon>
        <taxon>Mycena</taxon>
    </lineage>
</organism>
<accession>A0AAD6Y1C4</accession>